<keyword evidence="2" id="KW-0472">Membrane</keyword>
<sequence length="309" mass="32526">MATWEDGPEYAPLEPPAEFREADAPPLSQADPPPEPPTAPAEQPYFGEPQQQTAPLATLVPSIGGEQRDPHQPFEVDSDAMTQSGGGGGAWGAAHWRPPTGPPAGTAAPAPWGPPSSVPTALPTDPMTLHSAPPSAPNGLPAPGTPGWFGPGPAAPAPRQPPPTLFRATPPGAIIVLAISIFWIVAPFAFAVGFVLSARARYARRRILTAFTVVSVVVLLIATITTISNFGTFGDWYRLLSTWTLLGSLLMIVLILVLVNTELKNLGGGPGPGNPGGYPQLPRDYQPRHDQPAPGQPRHDQQQWPPSGR</sequence>
<keyword evidence="2" id="KW-1133">Transmembrane helix</keyword>
<dbReference type="Proteomes" id="UP000613840">
    <property type="component" value="Unassembled WGS sequence"/>
</dbReference>
<keyword evidence="2" id="KW-0812">Transmembrane</keyword>
<accession>A0A917W3A8</accession>
<organism evidence="3 4">
    <name type="scientific">Microlunatus endophyticus</name>
    <dbReference type="NCBI Taxonomy" id="1716077"/>
    <lineage>
        <taxon>Bacteria</taxon>
        <taxon>Bacillati</taxon>
        <taxon>Actinomycetota</taxon>
        <taxon>Actinomycetes</taxon>
        <taxon>Propionibacteriales</taxon>
        <taxon>Propionibacteriaceae</taxon>
        <taxon>Microlunatus</taxon>
    </lineage>
</organism>
<evidence type="ECO:0000313" key="4">
    <source>
        <dbReference type="Proteomes" id="UP000613840"/>
    </source>
</evidence>
<feature type="region of interest" description="Disordered" evidence="1">
    <location>
        <begin position="1"/>
        <end position="163"/>
    </location>
</feature>
<feature type="compositionally biased region" description="Basic and acidic residues" evidence="1">
    <location>
        <begin position="285"/>
        <end position="301"/>
    </location>
</feature>
<gene>
    <name evidence="3" type="ORF">GCM10011575_14730</name>
</gene>
<dbReference type="RefSeq" id="WP_188894553.1">
    <property type="nucleotide sequence ID" value="NZ_BMMZ01000003.1"/>
</dbReference>
<dbReference type="EMBL" id="BMMZ01000003">
    <property type="protein sequence ID" value="GGL57425.1"/>
    <property type="molecule type" value="Genomic_DNA"/>
</dbReference>
<keyword evidence="4" id="KW-1185">Reference proteome</keyword>
<evidence type="ECO:0000256" key="2">
    <source>
        <dbReference type="SAM" id="Phobius"/>
    </source>
</evidence>
<reference evidence="3" key="1">
    <citation type="journal article" date="2014" name="Int. J. Syst. Evol. Microbiol.">
        <title>Complete genome sequence of Corynebacterium casei LMG S-19264T (=DSM 44701T), isolated from a smear-ripened cheese.</title>
        <authorList>
            <consortium name="US DOE Joint Genome Institute (JGI-PGF)"/>
            <person name="Walter F."/>
            <person name="Albersmeier A."/>
            <person name="Kalinowski J."/>
            <person name="Ruckert C."/>
        </authorList>
    </citation>
    <scope>NUCLEOTIDE SEQUENCE</scope>
    <source>
        <strain evidence="3">CGMCC 4.7306</strain>
    </source>
</reference>
<reference evidence="3" key="2">
    <citation type="submission" date="2020-09" db="EMBL/GenBank/DDBJ databases">
        <authorList>
            <person name="Sun Q."/>
            <person name="Zhou Y."/>
        </authorList>
    </citation>
    <scope>NUCLEOTIDE SEQUENCE</scope>
    <source>
        <strain evidence="3">CGMCC 4.7306</strain>
    </source>
</reference>
<evidence type="ECO:0000256" key="1">
    <source>
        <dbReference type="SAM" id="MobiDB-lite"/>
    </source>
</evidence>
<proteinExistence type="predicted"/>
<feature type="transmembrane region" description="Helical" evidence="2">
    <location>
        <begin position="236"/>
        <end position="259"/>
    </location>
</feature>
<feature type="transmembrane region" description="Helical" evidence="2">
    <location>
        <begin position="172"/>
        <end position="196"/>
    </location>
</feature>
<name>A0A917W3A8_9ACTN</name>
<protein>
    <submittedName>
        <fullName evidence="3">Uncharacterized protein</fullName>
    </submittedName>
</protein>
<evidence type="ECO:0000313" key="3">
    <source>
        <dbReference type="EMBL" id="GGL57425.1"/>
    </source>
</evidence>
<feature type="compositionally biased region" description="Pro residues" evidence="1">
    <location>
        <begin position="153"/>
        <end position="163"/>
    </location>
</feature>
<dbReference type="AlphaFoldDB" id="A0A917W3A8"/>
<feature type="transmembrane region" description="Helical" evidence="2">
    <location>
        <begin position="208"/>
        <end position="230"/>
    </location>
</feature>
<feature type="compositionally biased region" description="Low complexity" evidence="1">
    <location>
        <begin position="141"/>
        <end position="152"/>
    </location>
</feature>
<feature type="region of interest" description="Disordered" evidence="1">
    <location>
        <begin position="269"/>
        <end position="309"/>
    </location>
</feature>
<comment type="caution">
    <text evidence="3">The sequence shown here is derived from an EMBL/GenBank/DDBJ whole genome shotgun (WGS) entry which is preliminary data.</text>
</comment>